<organism evidence="1 2">
    <name type="scientific">Lactococcus lactis subsp. lactis A12</name>
    <dbReference type="NCBI Taxonomy" id="1137134"/>
    <lineage>
        <taxon>Bacteria</taxon>
        <taxon>Bacillati</taxon>
        <taxon>Bacillota</taxon>
        <taxon>Bacilli</taxon>
        <taxon>Lactobacillales</taxon>
        <taxon>Streptococcaceae</taxon>
        <taxon>Lactococcus</taxon>
    </lineage>
</organism>
<evidence type="ECO:0000313" key="2">
    <source>
        <dbReference type="Proteomes" id="UP000015361"/>
    </source>
</evidence>
<gene>
    <name evidence="1" type="primary">Swol_0482</name>
    <name evidence="1" type="ORF">O9U_09435</name>
</gene>
<dbReference type="SUPFAM" id="SSF143011">
    <property type="entry name" value="RelE-like"/>
    <property type="match status" value="1"/>
</dbReference>
<evidence type="ECO:0008006" key="3">
    <source>
        <dbReference type="Google" id="ProtNLM"/>
    </source>
</evidence>
<dbReference type="EMBL" id="CBLU010000006">
    <property type="protein sequence ID" value="CDG04096.1"/>
    <property type="molecule type" value="Genomic_DNA"/>
</dbReference>
<protein>
    <recommendedName>
        <fullName evidence="3">Plasmid maintenance system killer protein</fullName>
    </recommendedName>
</protein>
<evidence type="ECO:0000313" key="1">
    <source>
        <dbReference type="EMBL" id="CDG04096.1"/>
    </source>
</evidence>
<dbReference type="RefSeq" id="WP_021722194.1">
    <property type="nucleotide sequence ID" value="NZ_CBLU010000006.1"/>
</dbReference>
<name>S6FFL0_LACLL</name>
<accession>S6FFL0</accession>
<dbReference type="Gene3D" id="3.30.2310.20">
    <property type="entry name" value="RelE-like"/>
    <property type="match status" value="1"/>
</dbReference>
<proteinExistence type="predicted"/>
<dbReference type="AlphaFoldDB" id="S6FFL0"/>
<comment type="caution">
    <text evidence="1">The sequence shown here is derived from an EMBL/GenBank/DDBJ whole genome shotgun (WGS) entry which is preliminary data.</text>
</comment>
<reference evidence="1 2" key="1">
    <citation type="journal article" date="2013" name="Appl. Environ. Microbiol.">
        <title>The Carbohydrate Metabolism Signature of Lactococcus lactis Strain A12 Reveals Its Sourdough Ecosystem Origin.</title>
        <authorList>
            <person name="Passerini D."/>
            <person name="Coddeville M."/>
            <person name="Le Bourgeois P."/>
            <person name="Loubiere P."/>
            <person name="Ritzenthaler P."/>
            <person name="Fontagne-Faucher C."/>
            <person name="Daveran-Mingot M.L."/>
            <person name="Cocaign-Bousquet M."/>
        </authorList>
    </citation>
    <scope>NUCLEOTIDE SEQUENCE [LARGE SCALE GENOMIC DNA]</scope>
    <source>
        <strain evidence="1 2">A12</strain>
    </source>
</reference>
<dbReference type="Proteomes" id="UP000015361">
    <property type="component" value="Unassembled WGS sequence"/>
</dbReference>
<sequence>MDIEYKSTKLEKECTDKRKSRTVYGDKIAERIEQRLNQITAADSVETMLKFKIGRCHKLNGNRSDEYALDLVHPHRLIFKEVEGKIKVVMITEIVDYH</sequence>
<dbReference type="InterPro" id="IPR035093">
    <property type="entry name" value="RelE/ParE_toxin_dom_sf"/>
</dbReference>